<organism evidence="3 4">
    <name type="scientific">Dyadobacter subterraneus</name>
    <dbReference type="NCBI Taxonomy" id="2773304"/>
    <lineage>
        <taxon>Bacteria</taxon>
        <taxon>Pseudomonadati</taxon>
        <taxon>Bacteroidota</taxon>
        <taxon>Cytophagia</taxon>
        <taxon>Cytophagales</taxon>
        <taxon>Spirosomataceae</taxon>
        <taxon>Dyadobacter</taxon>
    </lineage>
</organism>
<evidence type="ECO:0000259" key="2">
    <source>
        <dbReference type="Pfam" id="PF13568"/>
    </source>
</evidence>
<dbReference type="EMBL" id="JACYGY010000002">
    <property type="protein sequence ID" value="MBE9465785.1"/>
    <property type="molecule type" value="Genomic_DNA"/>
</dbReference>
<gene>
    <name evidence="3" type="ORF">IEE83_28240</name>
</gene>
<accession>A0ABR9WJX6</accession>
<comment type="caution">
    <text evidence="3">The sequence shown here is derived from an EMBL/GenBank/DDBJ whole genome shotgun (WGS) entry which is preliminary data.</text>
</comment>
<evidence type="ECO:0000313" key="4">
    <source>
        <dbReference type="Proteomes" id="UP000634134"/>
    </source>
</evidence>
<dbReference type="InterPro" id="IPR025665">
    <property type="entry name" value="Beta-barrel_OMP_2"/>
</dbReference>
<sequence>MMDPSKQNSFDEQWKKAFQEASETPPLSAWEGIEARLDEEEKEKVIPIWWKTPQYWYAAASVAALLMVGIALWDGSYDVKNNKAETQIASTEKPATDSSNANNKEDKNIASTHKQAEKEQIVNSENAIASVERSEKLTGKVNVSKNIKETLAEQKSAFGAEKNPVLPPVENDIAVVSGFNKMEKSFITSDLTKTKEMPVSGNDLAKSYVTQNLDATSRILAESLTPIGYKDLDVYVQKRYVFFKPDPMAESKLPKKEKKKQEYWADLNVMPASFNPNINVTNAPSAYASANASRQSLSGNSRSGASYAIQTQGAKRLSKHWSVETGLNYLQGNSTYEGGGYLLNAVNSQSENVLQSALADKAALAGNNPPNSPITGNNPAYSAASNTLYIDLNKEVTNNYRFVQVPVQAGFTLNPDKKLSYSVVGGMMANFFINNEFQAASGSVITTTSKDDVYRNLNYSATTGLRFNYKLSARLKATLSGSYQKSLLSGFKTSESLDSHPSLYGVAWGVRYSF</sequence>
<dbReference type="Proteomes" id="UP000634134">
    <property type="component" value="Unassembled WGS sequence"/>
</dbReference>
<evidence type="ECO:0000313" key="3">
    <source>
        <dbReference type="EMBL" id="MBE9465785.1"/>
    </source>
</evidence>
<dbReference type="Pfam" id="PF13568">
    <property type="entry name" value="OMP_b-brl_2"/>
    <property type="match status" value="1"/>
</dbReference>
<keyword evidence="4" id="KW-1185">Reference proteome</keyword>
<protein>
    <submittedName>
        <fullName evidence="3">Outer membrane beta-barrel protein</fullName>
    </submittedName>
</protein>
<dbReference type="RefSeq" id="WP_194124075.1">
    <property type="nucleotide sequence ID" value="NZ_JACYGY010000002.1"/>
</dbReference>
<feature type="domain" description="Outer membrane protein beta-barrel" evidence="2">
    <location>
        <begin position="289"/>
        <end position="484"/>
    </location>
</feature>
<feature type="compositionally biased region" description="Polar residues" evidence="1">
    <location>
        <begin position="1"/>
        <end position="11"/>
    </location>
</feature>
<name>A0ABR9WJX6_9BACT</name>
<reference evidence="4" key="1">
    <citation type="submission" date="2023-07" db="EMBL/GenBank/DDBJ databases">
        <title>Dyadobacter sp. nov 'subterranea' isolated from contaminted grondwater.</title>
        <authorList>
            <person name="Szabo I."/>
            <person name="Al-Omari J."/>
            <person name="Szerdahelyi S.G."/>
            <person name="Rado J."/>
        </authorList>
    </citation>
    <scope>NUCLEOTIDE SEQUENCE [LARGE SCALE GENOMIC DNA]</scope>
    <source>
        <strain evidence="4">UP-52</strain>
    </source>
</reference>
<feature type="region of interest" description="Disordered" evidence="1">
    <location>
        <begin position="1"/>
        <end position="25"/>
    </location>
</feature>
<evidence type="ECO:0000256" key="1">
    <source>
        <dbReference type="SAM" id="MobiDB-lite"/>
    </source>
</evidence>
<proteinExistence type="predicted"/>